<dbReference type="AlphaFoldDB" id="A0A923S714"/>
<feature type="transmembrane region" description="Helical" evidence="1">
    <location>
        <begin position="12"/>
        <end position="34"/>
    </location>
</feature>
<keyword evidence="1" id="KW-1133">Transmembrane helix</keyword>
<gene>
    <name evidence="3" type="ORF">H8Z83_07655</name>
</gene>
<dbReference type="PANTHER" id="PTHR34978">
    <property type="entry name" value="POSSIBLE SENSOR-TRANSDUCER PROTEIN BLAR"/>
    <property type="match status" value="1"/>
</dbReference>
<evidence type="ECO:0000259" key="2">
    <source>
        <dbReference type="Pfam" id="PF05569"/>
    </source>
</evidence>
<feature type="domain" description="Peptidase M56" evidence="2">
    <location>
        <begin position="12"/>
        <end position="303"/>
    </location>
</feature>
<organism evidence="3 4">
    <name type="scientific">Dysosmobacter segnis</name>
    <dbReference type="NCBI Taxonomy" id="2763042"/>
    <lineage>
        <taxon>Bacteria</taxon>
        <taxon>Bacillati</taxon>
        <taxon>Bacillota</taxon>
        <taxon>Clostridia</taxon>
        <taxon>Eubacteriales</taxon>
        <taxon>Oscillospiraceae</taxon>
        <taxon>Dysosmobacter</taxon>
    </lineage>
</organism>
<protein>
    <recommendedName>
        <fullName evidence="2">Peptidase M56 domain-containing protein</fullName>
    </recommendedName>
</protein>
<dbReference type="PANTHER" id="PTHR34978:SF3">
    <property type="entry name" value="SLR0241 PROTEIN"/>
    <property type="match status" value="1"/>
</dbReference>
<keyword evidence="1" id="KW-0472">Membrane</keyword>
<evidence type="ECO:0000313" key="4">
    <source>
        <dbReference type="Proteomes" id="UP000620327"/>
    </source>
</evidence>
<sequence>MGEFVMHRLFPIVCNMSLTASVVILAVLAVRLLLRRAPKVFSYALWAVVLFRLLCPVSVTSAVSLLGALGAPAQERTAVTSVVEYVPADIVRDMAPTVTPLPQEPFPTEPGENIVSAAPSVTQPDAAPVSPLSGPVAVLTLTWLTGMALLLLYSVVSLLRLRRRLVGAVRLEDNIYLADYIPSPFVMGLFRPKIYLPSTLTETERGYILRHEQYHLRRRDHVVKLLSFLALCVHWFNPLVWAAFILAGKDMEMSCDEAVVRELGEDIRADYSASLLSLATGRRIVAGMPLAFGEGDTGGRIRNLLNWKRPQPWIIAVCAVVCVGLIALCAANPKGSGTPTEDPPADRTETGQWASVEAYVQQVMLSQTEARYYAENADGTVSDQPHTAAVTDRKLEYLTKGGELAGLAPDGVLEEWEYYYLVKLDVDTASVALVGGQYYDDEEYFSLDDRHVIVALRHDDGSYDILCDDSINDGGDFFGYHNTMEEAIYDWYVTDRKLDLPLYVEDWIDQINYNNPNDKPGNYPVHRYDVDGGYLYIPGSAWIMADVTAHRSHGHWEWYSGYDTGSILTVDRFTQTLEDEYITSRKQGFEPLDDTKQIWKRRQGGINERYYFYPAADGNGCWRIWTLWSDLGISNYVHIFIEPQVMYLMAESFTPTESFPAAGASTRTTMTSTYRAEVDGRAADLTVSYTVEQKNGEPRLCSLDSARARNVHGWEQVHLAATVEQHQSLFGSGLYQYLVPVSYEADRGSGWETFQAVVEISLTGQYSPRRALTQEELAAYNAVMDPAVRDESGDIVDFHIQPFSYFFSSYYKNVRNLNFEEFIRYFPDSGQATEAEFEALKKLDDWPFNRVARMEDMPVPIHRHTVSSINEVLTRWGGITTSDLDTAGVCYLEEYDAYYTYTSDFNMFYFIAESGEQVGNYVYLRKSVENGNIAVLTLRLTPGTDEWQIVSHWRSGS</sequence>
<dbReference type="InterPro" id="IPR052173">
    <property type="entry name" value="Beta-lactam_resp_regulator"/>
</dbReference>
<dbReference type="InterPro" id="IPR008756">
    <property type="entry name" value="Peptidase_M56"/>
</dbReference>
<proteinExistence type="predicted"/>
<dbReference type="CDD" id="cd07341">
    <property type="entry name" value="M56_BlaR1_MecR1_like"/>
    <property type="match status" value="1"/>
</dbReference>
<dbReference type="Proteomes" id="UP000620327">
    <property type="component" value="Unassembled WGS sequence"/>
</dbReference>
<comment type="caution">
    <text evidence="3">The sequence shown here is derived from an EMBL/GenBank/DDBJ whole genome shotgun (WGS) entry which is preliminary data.</text>
</comment>
<dbReference type="RefSeq" id="WP_187014489.1">
    <property type="nucleotide sequence ID" value="NZ_JACOQI010000006.1"/>
</dbReference>
<evidence type="ECO:0000313" key="3">
    <source>
        <dbReference type="EMBL" id="MBC5770195.1"/>
    </source>
</evidence>
<keyword evidence="4" id="KW-1185">Reference proteome</keyword>
<feature type="transmembrane region" description="Helical" evidence="1">
    <location>
        <begin position="136"/>
        <end position="156"/>
    </location>
</feature>
<dbReference type="Pfam" id="PF05569">
    <property type="entry name" value="Peptidase_M56"/>
    <property type="match status" value="1"/>
</dbReference>
<reference evidence="3" key="1">
    <citation type="submission" date="2020-08" db="EMBL/GenBank/DDBJ databases">
        <title>Genome public.</title>
        <authorList>
            <person name="Liu C."/>
            <person name="Sun Q."/>
        </authorList>
    </citation>
    <scope>NUCLEOTIDE SEQUENCE</scope>
    <source>
        <strain evidence="3">BX15</strain>
    </source>
</reference>
<accession>A0A923S714</accession>
<feature type="transmembrane region" description="Helical" evidence="1">
    <location>
        <begin position="225"/>
        <end position="247"/>
    </location>
</feature>
<feature type="transmembrane region" description="Helical" evidence="1">
    <location>
        <begin position="43"/>
        <end position="69"/>
    </location>
</feature>
<name>A0A923S714_9FIRM</name>
<dbReference type="EMBL" id="JACOQI010000006">
    <property type="protein sequence ID" value="MBC5770195.1"/>
    <property type="molecule type" value="Genomic_DNA"/>
</dbReference>
<keyword evidence="1" id="KW-0812">Transmembrane</keyword>
<evidence type="ECO:0000256" key="1">
    <source>
        <dbReference type="SAM" id="Phobius"/>
    </source>
</evidence>